<dbReference type="InterPro" id="IPR052736">
    <property type="entry name" value="Stf3_sulfotransferase"/>
</dbReference>
<dbReference type="InterPro" id="IPR027417">
    <property type="entry name" value="P-loop_NTPase"/>
</dbReference>
<dbReference type="EMBL" id="CACSIK010000001">
    <property type="protein sequence ID" value="CAA0088896.1"/>
    <property type="molecule type" value="Genomic_DNA"/>
</dbReference>
<protein>
    <recommendedName>
        <fullName evidence="5">Sulfotransferase</fullName>
    </recommendedName>
</protein>
<gene>
    <name evidence="1" type="ORF">IHBHHGIJ_01652</name>
    <name evidence="2" type="ORF">KFEGEMFD_01254</name>
</gene>
<dbReference type="PANTHER" id="PTHR36451">
    <property type="entry name" value="PAPS-DEPENDENT SULFOTRANSFERASE STF3"/>
    <property type="match status" value="1"/>
</dbReference>
<proteinExistence type="predicted"/>
<dbReference type="Proteomes" id="UP000435877">
    <property type="component" value="Unassembled WGS sequence"/>
</dbReference>
<dbReference type="Proteomes" id="UP000439591">
    <property type="component" value="Unassembled WGS sequence"/>
</dbReference>
<evidence type="ECO:0008006" key="5">
    <source>
        <dbReference type="Google" id="ProtNLM"/>
    </source>
</evidence>
<dbReference type="Pfam" id="PF13469">
    <property type="entry name" value="Sulfotransfer_3"/>
    <property type="match status" value="1"/>
</dbReference>
<evidence type="ECO:0000313" key="3">
    <source>
        <dbReference type="Proteomes" id="UP000435877"/>
    </source>
</evidence>
<dbReference type="Gene3D" id="3.40.50.300">
    <property type="entry name" value="P-loop containing nucleotide triphosphate hydrolases"/>
    <property type="match status" value="1"/>
</dbReference>
<sequence>MLNYTMNAMIDPNFPTCNEDADKLESIKHFPLRPVFIMGLHRSGTTFLYDCVAKCFPVAHLSLYHLLYFDRLLNNEESGADISDKERLNSYFTALGVKDRNIDGTHVDADAVEEYGFLLRKKSGSFKLNADNVPLFSTICRKLLAVNPGKQAVLLKNPWDTGNAEEILSFYPDARFIYISREPISVLNSMLNALLSYLEGPQDYLEILLDDGNGRRSYRKGYAVWVCLKAFRKVLGRQMCARLARGLLAKEVARQVAVYKKEVSTMPPDRAIEIDYESLISDPAQSIRSLEGLLDLPLIGQLDSIEVKQRKNVNPVLRNYSDKLNNLVKHALK</sequence>
<dbReference type="EMBL" id="CACSIM010000002">
    <property type="protein sequence ID" value="CAA0095350.1"/>
    <property type="molecule type" value="Genomic_DNA"/>
</dbReference>
<dbReference type="SUPFAM" id="SSF52540">
    <property type="entry name" value="P-loop containing nucleoside triphosphate hydrolases"/>
    <property type="match status" value="1"/>
</dbReference>
<evidence type="ECO:0000313" key="4">
    <source>
        <dbReference type="Proteomes" id="UP000439591"/>
    </source>
</evidence>
<dbReference type="AlphaFoldDB" id="A0A5S9NFR0"/>
<organism evidence="1 3">
    <name type="scientific">Zhongshania aliphaticivorans</name>
    <dbReference type="NCBI Taxonomy" id="1470434"/>
    <lineage>
        <taxon>Bacteria</taxon>
        <taxon>Pseudomonadati</taxon>
        <taxon>Pseudomonadota</taxon>
        <taxon>Gammaproteobacteria</taxon>
        <taxon>Cellvibrionales</taxon>
        <taxon>Spongiibacteraceae</taxon>
        <taxon>Zhongshania</taxon>
    </lineage>
</organism>
<accession>A0A5S9NFR0</accession>
<dbReference type="PANTHER" id="PTHR36451:SF1">
    <property type="entry name" value="OMEGA-HYDROXY-BETA-DIHYDROMENAQUINONE-9 SULFOTRANSFERASE STF3"/>
    <property type="match status" value="1"/>
</dbReference>
<evidence type="ECO:0000313" key="1">
    <source>
        <dbReference type="EMBL" id="CAA0088896.1"/>
    </source>
</evidence>
<evidence type="ECO:0000313" key="2">
    <source>
        <dbReference type="EMBL" id="CAA0095350.1"/>
    </source>
</evidence>
<name>A0A5S9NFR0_9GAMM</name>
<reference evidence="3 4" key="1">
    <citation type="submission" date="2019-11" db="EMBL/GenBank/DDBJ databases">
        <authorList>
            <person name="Holert J."/>
        </authorList>
    </citation>
    <scope>NUCLEOTIDE SEQUENCE [LARGE SCALE GENOMIC DNA]</scope>
    <source>
        <strain evidence="2">BC3_2A</strain>
        <strain evidence="1">SB11_1A</strain>
    </source>
</reference>
<keyword evidence="3" id="KW-1185">Reference proteome</keyword>